<dbReference type="PROSITE" id="PS00198">
    <property type="entry name" value="4FE4S_FER_1"/>
    <property type="match status" value="2"/>
</dbReference>
<name>A0A3N0J085_9ACTN</name>
<dbReference type="OrthoDB" id="3172733at2"/>
<dbReference type="InterPro" id="IPR006311">
    <property type="entry name" value="TAT_signal"/>
</dbReference>
<evidence type="ECO:0000313" key="7">
    <source>
        <dbReference type="Proteomes" id="UP000253817"/>
    </source>
</evidence>
<dbReference type="AlphaFoldDB" id="A0A3N0J085"/>
<evidence type="ECO:0000256" key="3">
    <source>
        <dbReference type="ARBA" id="ARBA00023014"/>
    </source>
</evidence>
<feature type="domain" description="4Fe-4S ferredoxin-type" evidence="4">
    <location>
        <begin position="152"/>
        <end position="182"/>
    </location>
</feature>
<reference evidence="8" key="2">
    <citation type="submission" date="2018-05" db="EMBL/GenBank/DDBJ databases">
        <title>Genome Sequencing of selected type strains of the family Eggerthellaceae.</title>
        <authorList>
            <person name="Danylec N."/>
            <person name="Stoll D.A."/>
            <person name="Doetsch A."/>
            <person name="Huch M."/>
        </authorList>
    </citation>
    <scope>NUCLEOTIDE SEQUENCE [LARGE SCALE GENOMIC DNA]</scope>
    <source>
        <strain evidence="8">DSM 16107</strain>
    </source>
</reference>
<sequence length="194" mass="20626">MAYSLSRRGLVAGGALVAANFAVGGAARALDGSRSALRPPGAQDEERFRALCLACDRCRSICPQGCVRTATLEDGLLNWRTPVMDFHRGICDFCGRCETACPTGAIVGVSEDESRIGVAVIDDERCIGWIQGSCRVCVDACPYDAISTDASGRPVVDATRCNGCGICEYRCPSNTYRSFSGGTRRGINVEKVEA</sequence>
<dbReference type="GO" id="GO:0046872">
    <property type="term" value="F:metal ion binding"/>
    <property type="evidence" value="ECO:0007669"/>
    <property type="project" value="UniProtKB-KW"/>
</dbReference>
<keyword evidence="7" id="KW-1185">Reference proteome</keyword>
<reference evidence="6" key="3">
    <citation type="journal article" date="2019" name="Microbiol. Resour. Announc.">
        <title>Draft Genome Sequences of Type Strains of Gordonibacter faecihominis, Paraeggerthella hongkongensis, Parvibacter caecicola,Slackia equolifaciens, Slackia faecicanis, and Slackia isoflavoniconvertens.</title>
        <authorList>
            <person name="Danylec N."/>
            <person name="Stoll D.A."/>
            <person name="Dotsch A."/>
            <person name="Huch M."/>
        </authorList>
    </citation>
    <scope>NUCLEOTIDE SEQUENCE</scope>
    <source>
        <strain evidence="6">DSM 16107</strain>
    </source>
</reference>
<dbReference type="EMBL" id="QICC01000009">
    <property type="protein sequence ID" value="RNM42651.1"/>
    <property type="molecule type" value="Genomic_DNA"/>
</dbReference>
<proteinExistence type="predicted"/>
<feature type="domain" description="4Fe-4S ferredoxin-type" evidence="4">
    <location>
        <begin position="117"/>
        <end position="151"/>
    </location>
</feature>
<dbReference type="CDD" id="cd16373">
    <property type="entry name" value="DMSOR_beta_like"/>
    <property type="match status" value="1"/>
</dbReference>
<dbReference type="PROSITE" id="PS51318">
    <property type="entry name" value="TAT"/>
    <property type="match status" value="1"/>
</dbReference>
<dbReference type="SUPFAM" id="SSF54862">
    <property type="entry name" value="4Fe-4S ferredoxins"/>
    <property type="match status" value="1"/>
</dbReference>
<evidence type="ECO:0000313" key="8">
    <source>
        <dbReference type="Proteomes" id="UP000270112"/>
    </source>
</evidence>
<dbReference type="GO" id="GO:0051536">
    <property type="term" value="F:iron-sulfur cluster binding"/>
    <property type="evidence" value="ECO:0007669"/>
    <property type="project" value="UniProtKB-KW"/>
</dbReference>
<feature type="domain" description="4Fe-4S ferredoxin-type" evidence="4">
    <location>
        <begin position="43"/>
        <end position="72"/>
    </location>
</feature>
<feature type="domain" description="4Fe-4S ferredoxin-type" evidence="4">
    <location>
        <begin position="80"/>
        <end position="112"/>
    </location>
</feature>
<dbReference type="Pfam" id="PF00037">
    <property type="entry name" value="Fer4"/>
    <property type="match status" value="1"/>
</dbReference>
<dbReference type="EMBL" id="PPTT01000001">
    <property type="protein sequence ID" value="RDB71799.1"/>
    <property type="molecule type" value="Genomic_DNA"/>
</dbReference>
<reference evidence="5 7" key="1">
    <citation type="journal article" date="2018" name="Elife">
        <title>Discovery and characterization of a prevalent human gut bacterial enzyme sufficient for the inactivation of a family of plant toxins.</title>
        <authorList>
            <person name="Koppel N."/>
            <person name="Bisanz J.E."/>
            <person name="Pandelia M.E."/>
            <person name="Turnbaugh P.J."/>
            <person name="Balskus E.P."/>
        </authorList>
    </citation>
    <scope>NUCLEOTIDE SEQUENCE [LARGE SCALE GENOMIC DNA]</scope>
    <source>
        <strain evidence="5 7">DSM 16107</strain>
    </source>
</reference>
<accession>A0A3N0J085</accession>
<dbReference type="Proteomes" id="UP000270112">
    <property type="component" value="Unassembled WGS sequence"/>
</dbReference>
<keyword evidence="2" id="KW-0408">Iron</keyword>
<keyword evidence="3" id="KW-0411">Iron-sulfur</keyword>
<evidence type="ECO:0000313" key="5">
    <source>
        <dbReference type="EMBL" id="RDB71799.1"/>
    </source>
</evidence>
<evidence type="ECO:0000256" key="2">
    <source>
        <dbReference type="ARBA" id="ARBA00023004"/>
    </source>
</evidence>
<evidence type="ECO:0000259" key="4">
    <source>
        <dbReference type="PROSITE" id="PS51379"/>
    </source>
</evidence>
<dbReference type="Pfam" id="PF12838">
    <property type="entry name" value="Fer4_7"/>
    <property type="match status" value="1"/>
</dbReference>
<dbReference type="PANTHER" id="PTHR43122">
    <property type="entry name" value="FERREDOXIN SUBUNIT OF PYRUVATE:FLAVODOXIN OXIDOREDUCTASE-RELATED"/>
    <property type="match status" value="1"/>
</dbReference>
<evidence type="ECO:0000313" key="6">
    <source>
        <dbReference type="EMBL" id="RNM42651.1"/>
    </source>
</evidence>
<dbReference type="InterPro" id="IPR017896">
    <property type="entry name" value="4Fe4S_Fe-S-bd"/>
</dbReference>
<protein>
    <submittedName>
        <fullName evidence="6">4Fe-4S ferredoxin</fullName>
    </submittedName>
</protein>
<evidence type="ECO:0000256" key="1">
    <source>
        <dbReference type="ARBA" id="ARBA00022723"/>
    </source>
</evidence>
<dbReference type="Proteomes" id="UP000253817">
    <property type="component" value="Unassembled WGS sequence"/>
</dbReference>
<dbReference type="Gene3D" id="3.30.70.20">
    <property type="match status" value="2"/>
</dbReference>
<gene>
    <name evidence="5" type="ORF">C1876_00400</name>
    <name evidence="6" type="ORF">DMP09_04080</name>
</gene>
<dbReference type="PANTHER" id="PTHR43122:SF1">
    <property type="entry name" value="IRON-SULFUR-BINDING PROTEIN"/>
    <property type="match status" value="1"/>
</dbReference>
<organism evidence="6 8">
    <name type="scientific">Eggerthella sinensis</name>
    <dbReference type="NCBI Taxonomy" id="242230"/>
    <lineage>
        <taxon>Bacteria</taxon>
        <taxon>Bacillati</taxon>
        <taxon>Actinomycetota</taxon>
        <taxon>Coriobacteriia</taxon>
        <taxon>Eggerthellales</taxon>
        <taxon>Eggerthellaceae</taxon>
        <taxon>Eggerthella</taxon>
    </lineage>
</organism>
<comment type="caution">
    <text evidence="6">The sequence shown here is derived from an EMBL/GenBank/DDBJ whole genome shotgun (WGS) entry which is preliminary data.</text>
</comment>
<dbReference type="RefSeq" id="WP_114544745.1">
    <property type="nucleotide sequence ID" value="NZ_PPTT01000001.1"/>
</dbReference>
<keyword evidence="1" id="KW-0479">Metal-binding</keyword>
<dbReference type="PROSITE" id="PS51379">
    <property type="entry name" value="4FE4S_FER_2"/>
    <property type="match status" value="4"/>
</dbReference>
<dbReference type="InterPro" id="IPR017900">
    <property type="entry name" value="4Fe4S_Fe_S_CS"/>
</dbReference>